<dbReference type="EMBL" id="JAVDTI010000001">
    <property type="protein sequence ID" value="MDR6803844.1"/>
    <property type="molecule type" value="Genomic_DNA"/>
</dbReference>
<evidence type="ECO:0000313" key="2">
    <source>
        <dbReference type="EMBL" id="MDR6803844.1"/>
    </source>
</evidence>
<comment type="caution">
    <text evidence="2">The sequence shown here is derived from an EMBL/GenBank/DDBJ whole genome shotgun (WGS) entry which is preliminary data.</text>
</comment>
<reference evidence="2 3" key="1">
    <citation type="submission" date="2023-07" db="EMBL/GenBank/DDBJ databases">
        <title>Sorghum-associated microbial communities from plants grown in Nebraska, USA.</title>
        <authorList>
            <person name="Schachtman D."/>
        </authorList>
    </citation>
    <scope>NUCLEOTIDE SEQUENCE [LARGE SCALE GENOMIC DNA]</scope>
    <source>
        <strain evidence="2 3">BE57</strain>
    </source>
</reference>
<name>A0ABU1QT44_9BACT</name>
<evidence type="ECO:0000313" key="3">
    <source>
        <dbReference type="Proteomes" id="UP001264980"/>
    </source>
</evidence>
<organism evidence="2 3">
    <name type="scientific">Dyadobacter fermentans</name>
    <dbReference type="NCBI Taxonomy" id="94254"/>
    <lineage>
        <taxon>Bacteria</taxon>
        <taxon>Pseudomonadati</taxon>
        <taxon>Bacteroidota</taxon>
        <taxon>Cytophagia</taxon>
        <taxon>Cytophagales</taxon>
        <taxon>Spirosomataceae</taxon>
        <taxon>Dyadobacter</taxon>
    </lineage>
</organism>
<evidence type="ECO:0000256" key="1">
    <source>
        <dbReference type="SAM" id="Phobius"/>
    </source>
</evidence>
<dbReference type="Proteomes" id="UP001264980">
    <property type="component" value="Unassembled WGS sequence"/>
</dbReference>
<dbReference type="RefSeq" id="WP_309981235.1">
    <property type="nucleotide sequence ID" value="NZ_JAVDTI010000001.1"/>
</dbReference>
<keyword evidence="3" id="KW-1185">Reference proteome</keyword>
<feature type="transmembrane region" description="Helical" evidence="1">
    <location>
        <begin position="83"/>
        <end position="101"/>
    </location>
</feature>
<feature type="transmembrane region" description="Helical" evidence="1">
    <location>
        <begin position="130"/>
        <end position="151"/>
    </location>
</feature>
<keyword evidence="1" id="KW-0812">Transmembrane</keyword>
<sequence>MEQQDDKQEAHFKKLIGETGTDAPSDAFTRAVMRRVHEEAAFRALMQTNVADAPSPAFNSAIIAQIQAPRPTVAPKPVISRQVWYWIAAAWVALIVASFFVPGNDQPAFWGKVNGMMVSNPVFNQKFSAIPQPVTLTIIGLSCLMLLDYFLRNKWMLLNKTARS</sequence>
<protein>
    <submittedName>
        <fullName evidence="2">Uncharacterized protein</fullName>
    </submittedName>
</protein>
<proteinExistence type="predicted"/>
<keyword evidence="1" id="KW-0472">Membrane</keyword>
<accession>A0ABU1QT44</accession>
<gene>
    <name evidence="2" type="ORF">J2W84_000881</name>
</gene>
<keyword evidence="1" id="KW-1133">Transmembrane helix</keyword>